<dbReference type="Pfam" id="PF00512">
    <property type="entry name" value="HisKA"/>
    <property type="match status" value="1"/>
</dbReference>
<dbReference type="SUPFAM" id="SSF55874">
    <property type="entry name" value="ATPase domain of HSP90 chaperone/DNA topoisomerase II/histidine kinase"/>
    <property type="match status" value="1"/>
</dbReference>
<comment type="catalytic activity">
    <reaction evidence="1">
        <text>ATP + protein L-histidine = ADP + protein N-phospho-L-histidine.</text>
        <dbReference type="EC" id="2.7.13.3"/>
    </reaction>
</comment>
<dbReference type="SUPFAM" id="SSF47384">
    <property type="entry name" value="Homodimeric domain of signal transducing histidine kinase"/>
    <property type="match status" value="1"/>
</dbReference>
<dbReference type="InterPro" id="IPR029016">
    <property type="entry name" value="GAF-like_dom_sf"/>
</dbReference>
<dbReference type="SUPFAM" id="SSF55781">
    <property type="entry name" value="GAF domain-like"/>
    <property type="match status" value="1"/>
</dbReference>
<sequence>MANLREFDILDTLPEDEYDDLVTLAAEICQTPVAQIALVDEDRLWYKAEYGFQIPGRQIPRNDGFCTHTILEKNRPLIVSDMRVDERFRHNPFVAQDPNVVFYAGFPLCSREGYPLGSLCVIDLEPRQLSEGQLNSLRRLSNQAVKLLELHRSVRVSQDRLREKEYAYRLLRDFSHIIAHDLKAPVRNIRQVAEILREDHQRELSAEAAHLFAIIESRAADAGRMIEGVLRYSKVSGSMDAKSEPVVLADLIPLIAAQVGKEACRIEYVGKVEALNISPIALKHIFQNLIGNAVKFNDKPEGRVVIDSWYTEGVGCTFTVSDNGPGIPEREIGAIFQLFHSAGEEHLRGHGVGLSIVRRLLEDLSGSVSVASKLGEGATFTLVIPSRPISAPTQLLRP</sequence>
<dbReference type="Pfam" id="PF01590">
    <property type="entry name" value="GAF"/>
    <property type="match status" value="1"/>
</dbReference>
<evidence type="ECO:0000256" key="2">
    <source>
        <dbReference type="ARBA" id="ARBA00012438"/>
    </source>
</evidence>
<keyword evidence="3" id="KW-0597">Phosphoprotein</keyword>
<dbReference type="Gene3D" id="3.30.450.40">
    <property type="match status" value="1"/>
</dbReference>
<name>A0A2S6IAA9_9BACT</name>
<reference evidence="5 6" key="1">
    <citation type="submission" date="2018-02" db="EMBL/GenBank/DDBJ databases">
        <title>Genomic Encyclopedia of Archaeal and Bacterial Type Strains, Phase II (KMG-II): from individual species to whole genera.</title>
        <authorList>
            <person name="Goeker M."/>
        </authorList>
    </citation>
    <scope>NUCLEOTIDE SEQUENCE [LARGE SCALE GENOMIC DNA]</scope>
    <source>
        <strain evidence="5 6">DSM 29526</strain>
    </source>
</reference>
<dbReference type="InterPro" id="IPR004358">
    <property type="entry name" value="Sig_transdc_His_kin-like_C"/>
</dbReference>
<dbReference type="CDD" id="cd00075">
    <property type="entry name" value="HATPase"/>
    <property type="match status" value="1"/>
</dbReference>
<dbReference type="GO" id="GO:0000155">
    <property type="term" value="F:phosphorelay sensor kinase activity"/>
    <property type="evidence" value="ECO:0007669"/>
    <property type="project" value="InterPro"/>
</dbReference>
<keyword evidence="6" id="KW-1185">Reference proteome</keyword>
<dbReference type="PANTHER" id="PTHR43102">
    <property type="entry name" value="SLR1143 PROTEIN"/>
    <property type="match status" value="1"/>
</dbReference>
<dbReference type="PROSITE" id="PS50109">
    <property type="entry name" value="HIS_KIN"/>
    <property type="match status" value="1"/>
</dbReference>
<comment type="caution">
    <text evidence="5">The sequence shown here is derived from an EMBL/GenBank/DDBJ whole genome shotgun (WGS) entry which is preliminary data.</text>
</comment>
<dbReference type="Gene3D" id="1.10.287.130">
    <property type="match status" value="1"/>
</dbReference>
<dbReference type="CDD" id="cd00082">
    <property type="entry name" value="HisKA"/>
    <property type="match status" value="1"/>
</dbReference>
<evidence type="ECO:0000313" key="6">
    <source>
        <dbReference type="Proteomes" id="UP000237662"/>
    </source>
</evidence>
<dbReference type="Pfam" id="PF02518">
    <property type="entry name" value="HATPase_c"/>
    <property type="match status" value="1"/>
</dbReference>
<dbReference type="AlphaFoldDB" id="A0A2S6IAA9"/>
<keyword evidence="5" id="KW-0808">Transferase</keyword>
<dbReference type="Gene3D" id="3.30.565.10">
    <property type="entry name" value="Histidine kinase-like ATPase, C-terminal domain"/>
    <property type="match status" value="1"/>
</dbReference>
<dbReference type="SMART" id="SM00387">
    <property type="entry name" value="HATPase_c"/>
    <property type="match status" value="1"/>
</dbReference>
<dbReference type="PANTHER" id="PTHR43102:SF2">
    <property type="entry name" value="GAF DOMAIN-CONTAINING PROTEIN"/>
    <property type="match status" value="1"/>
</dbReference>
<dbReference type="InterPro" id="IPR003018">
    <property type="entry name" value="GAF"/>
</dbReference>
<keyword evidence="5" id="KW-0418">Kinase</keyword>
<dbReference type="SMART" id="SM00388">
    <property type="entry name" value="HisKA"/>
    <property type="match status" value="1"/>
</dbReference>
<dbReference type="EC" id="2.7.13.3" evidence="2"/>
<dbReference type="InterPro" id="IPR003594">
    <property type="entry name" value="HATPase_dom"/>
</dbReference>
<evidence type="ECO:0000256" key="3">
    <source>
        <dbReference type="ARBA" id="ARBA00022553"/>
    </source>
</evidence>
<dbReference type="InterPro" id="IPR036097">
    <property type="entry name" value="HisK_dim/P_sf"/>
</dbReference>
<protein>
    <recommendedName>
        <fullName evidence="2">histidine kinase</fullName>
        <ecNumber evidence="2">2.7.13.3</ecNumber>
    </recommendedName>
</protein>
<dbReference type="PRINTS" id="PR00344">
    <property type="entry name" value="BCTRLSENSOR"/>
</dbReference>
<evidence type="ECO:0000256" key="1">
    <source>
        <dbReference type="ARBA" id="ARBA00000085"/>
    </source>
</evidence>
<accession>A0A2S6IAA9</accession>
<gene>
    <name evidence="5" type="ORF">CLV84_1393</name>
</gene>
<evidence type="ECO:0000313" key="5">
    <source>
        <dbReference type="EMBL" id="PPK88426.1"/>
    </source>
</evidence>
<evidence type="ECO:0000259" key="4">
    <source>
        <dbReference type="PROSITE" id="PS50109"/>
    </source>
</evidence>
<dbReference type="EMBL" id="PTJC01000005">
    <property type="protein sequence ID" value="PPK88426.1"/>
    <property type="molecule type" value="Genomic_DNA"/>
</dbReference>
<dbReference type="InterPro" id="IPR036890">
    <property type="entry name" value="HATPase_C_sf"/>
</dbReference>
<dbReference type="SMART" id="SM00065">
    <property type="entry name" value="GAF"/>
    <property type="match status" value="1"/>
</dbReference>
<dbReference type="InterPro" id="IPR005467">
    <property type="entry name" value="His_kinase_dom"/>
</dbReference>
<feature type="domain" description="Histidine kinase" evidence="4">
    <location>
        <begin position="177"/>
        <end position="388"/>
    </location>
</feature>
<organism evidence="5 6">
    <name type="scientific">Neolewinella xylanilytica</name>
    <dbReference type="NCBI Taxonomy" id="1514080"/>
    <lineage>
        <taxon>Bacteria</taxon>
        <taxon>Pseudomonadati</taxon>
        <taxon>Bacteroidota</taxon>
        <taxon>Saprospiria</taxon>
        <taxon>Saprospirales</taxon>
        <taxon>Lewinellaceae</taxon>
        <taxon>Neolewinella</taxon>
    </lineage>
</organism>
<dbReference type="Proteomes" id="UP000237662">
    <property type="component" value="Unassembled WGS sequence"/>
</dbReference>
<proteinExistence type="predicted"/>
<dbReference type="InterPro" id="IPR003661">
    <property type="entry name" value="HisK_dim/P_dom"/>
</dbReference>